<dbReference type="PANTHER" id="PTHR11895:SF151">
    <property type="entry name" value="GLUTAMYL-TRNA(GLN) AMIDOTRANSFERASE SUBUNIT A"/>
    <property type="match status" value="1"/>
</dbReference>
<keyword evidence="3" id="KW-1185">Reference proteome</keyword>
<dbReference type="Pfam" id="PF01425">
    <property type="entry name" value="Amidase"/>
    <property type="match status" value="1"/>
</dbReference>
<gene>
    <name evidence="2" type="primary">iaaH</name>
    <name evidence="2" type="ORF">LQ327_20705</name>
</gene>
<keyword evidence="2" id="KW-0378">Hydrolase</keyword>
<comment type="caution">
    <text evidence="2">The sequence shown here is derived from an EMBL/GenBank/DDBJ whole genome shotgun (WGS) entry which is preliminary data.</text>
</comment>
<evidence type="ECO:0000313" key="2">
    <source>
        <dbReference type="EMBL" id="MCD2195796.1"/>
    </source>
</evidence>
<reference evidence="2 3" key="1">
    <citation type="submission" date="2021-11" db="EMBL/GenBank/DDBJ databases">
        <title>Draft genome sequence of Actinomycetospora sp. SF1 isolated from the rhizosphere soil.</title>
        <authorList>
            <person name="Duangmal K."/>
            <person name="Chantavorakit T."/>
        </authorList>
    </citation>
    <scope>NUCLEOTIDE SEQUENCE [LARGE SCALE GENOMIC DNA]</scope>
    <source>
        <strain evidence="2 3">TBRC 5722</strain>
    </source>
</reference>
<protein>
    <submittedName>
        <fullName evidence="2">Indoleacetamide hydrolase</fullName>
    </submittedName>
</protein>
<dbReference type="PROSITE" id="PS00571">
    <property type="entry name" value="AMIDASES"/>
    <property type="match status" value="1"/>
</dbReference>
<sequence>MHQDLTATEVVGAVARGELTALAAVESVLERAEERSDLGAVVALDPHGARSWAAAIDAARDAGTPLGPLAGLPLLVKDNINTSALPTTGGTPALRDVRPTSDAPVLARLVAAGAVVVGKTTMHELALGVTTTNLAPHAAITRNPYDPTRIPGGSSGGTAAAIAARIGPAGLGTDTGASVRTPAALSGIVGFRPSTGGPRRRYSGAGVLPLSHTLDTVGPMARTVRDVALLDSVITGGSVPAPVPLAGLRIGTPAVLWSDLERPVATVMDEARRRLADAGVVLVDVDMPDALALTEKIVFPLALHEPRSAIPDYLRETGVEGVKLEDIAAGIASPDVRAAFAAVTADAFGDAYPDAIAVHRPRLQQVYADYLADNGLDAILFPTSPVLPAPIDAVNGSGTLSVDGGPAVDTFTTTIRTVSPGSCAGVPSLSVPAGRTPAGLPVGLGLEGPVDADTAVLAIGMAVEDLLGPLPAPPPR</sequence>
<dbReference type="NCBIfam" id="NF005688">
    <property type="entry name" value="PRK07488.1"/>
    <property type="match status" value="1"/>
</dbReference>
<dbReference type="InterPro" id="IPR000120">
    <property type="entry name" value="Amidase"/>
</dbReference>
<dbReference type="Gene3D" id="3.90.1300.10">
    <property type="entry name" value="Amidase signature (AS) domain"/>
    <property type="match status" value="1"/>
</dbReference>
<dbReference type="InterPro" id="IPR023631">
    <property type="entry name" value="Amidase_dom"/>
</dbReference>
<proteinExistence type="predicted"/>
<dbReference type="EMBL" id="JAJNDB010000004">
    <property type="protein sequence ID" value="MCD2195796.1"/>
    <property type="molecule type" value="Genomic_DNA"/>
</dbReference>
<dbReference type="InterPro" id="IPR036928">
    <property type="entry name" value="AS_sf"/>
</dbReference>
<evidence type="ECO:0000259" key="1">
    <source>
        <dbReference type="Pfam" id="PF01425"/>
    </source>
</evidence>
<dbReference type="SUPFAM" id="SSF75304">
    <property type="entry name" value="Amidase signature (AS) enzymes"/>
    <property type="match status" value="1"/>
</dbReference>
<dbReference type="RefSeq" id="WP_230737240.1">
    <property type="nucleotide sequence ID" value="NZ_JAJNDB010000004.1"/>
</dbReference>
<evidence type="ECO:0000313" key="3">
    <source>
        <dbReference type="Proteomes" id="UP001199469"/>
    </source>
</evidence>
<feature type="domain" description="Amidase" evidence="1">
    <location>
        <begin position="24"/>
        <end position="457"/>
    </location>
</feature>
<dbReference type="GO" id="GO:0016787">
    <property type="term" value="F:hydrolase activity"/>
    <property type="evidence" value="ECO:0007669"/>
    <property type="project" value="UniProtKB-KW"/>
</dbReference>
<organism evidence="2 3">
    <name type="scientific">Actinomycetospora endophytica</name>
    <dbReference type="NCBI Taxonomy" id="2291215"/>
    <lineage>
        <taxon>Bacteria</taxon>
        <taxon>Bacillati</taxon>
        <taxon>Actinomycetota</taxon>
        <taxon>Actinomycetes</taxon>
        <taxon>Pseudonocardiales</taxon>
        <taxon>Pseudonocardiaceae</taxon>
        <taxon>Actinomycetospora</taxon>
    </lineage>
</organism>
<name>A0ABS8PC16_9PSEU</name>
<dbReference type="Proteomes" id="UP001199469">
    <property type="component" value="Unassembled WGS sequence"/>
</dbReference>
<dbReference type="PANTHER" id="PTHR11895">
    <property type="entry name" value="TRANSAMIDASE"/>
    <property type="match status" value="1"/>
</dbReference>
<accession>A0ABS8PC16</accession>
<dbReference type="InterPro" id="IPR020556">
    <property type="entry name" value="Amidase_CS"/>
</dbReference>